<dbReference type="FunFam" id="3.40.50.11660:FF:000004">
    <property type="entry name" value="Glycoprotein 3-alpha-L-fucosyltransferase A"/>
    <property type="match status" value="1"/>
</dbReference>
<sequence length="436" mass="49847">MAKLRRQLVPVTGIVLLGVDILLRLQMMDLIIIRPPKPLAVAKNTGFSANRKSSRVFPQAAADTKSAGMDDLKPAIGESHSYKIQVYDDKNHFLKKVGTFKRILQQSKGGPKPRGDIQCGNNYTIEITLADETNKFAGMDAVLFHFYMPLVPRQVPPPDMNPEQAWVFCSWEPPLRTAKPIGRYPKLTGLAANAEWTYHRASDITTPFGFYQSGIPMINRTKTADEWLQGKTKLAIWMGSNCRNTGWPRLNFVRKLQSYMPIDIYGRCGNLTCLPLDRMSSKCTVDLVQKYKFYLALENSECEDYITEKVWDKALTRGVVPVVYGARKKDYEELLPPNSFIYIGDYENVKELADYLKILDTRPDLYAKYFEWQISGTANTTEIFYGIFDLTRFCHLVPIIEKVRRGELNRTQVISRNYVQTCRKGSSYGVGNWDPW</sequence>
<evidence type="ECO:0000256" key="6">
    <source>
        <dbReference type="ARBA" id="ARBA00022692"/>
    </source>
</evidence>
<feature type="domain" description="Fucosyltransferase N-terminal" evidence="13">
    <location>
        <begin position="118"/>
        <end position="209"/>
    </location>
</feature>
<dbReference type="OMA" id="YVVEAGM"/>
<dbReference type="Pfam" id="PF17039">
    <property type="entry name" value="Glyco_tran_10_N"/>
    <property type="match status" value="1"/>
</dbReference>
<dbReference type="AlphaFoldDB" id="A0A8B7ZUW5"/>
<dbReference type="InterPro" id="IPR055270">
    <property type="entry name" value="Glyco_tran_10_C"/>
</dbReference>
<keyword evidence="8" id="KW-1133">Transmembrane helix</keyword>
<keyword evidence="11" id="KW-0333">Golgi apparatus</keyword>
<dbReference type="GO" id="GO:0032580">
    <property type="term" value="C:Golgi cisterna membrane"/>
    <property type="evidence" value="ECO:0007669"/>
    <property type="project" value="UniProtKB-SubCell"/>
</dbReference>
<evidence type="ECO:0000256" key="11">
    <source>
        <dbReference type="RuleBase" id="RU003832"/>
    </source>
</evidence>
<keyword evidence="7" id="KW-0735">Signal-anchor</keyword>
<keyword evidence="14" id="KW-1185">Reference proteome</keyword>
<evidence type="ECO:0000256" key="4">
    <source>
        <dbReference type="ARBA" id="ARBA00022676"/>
    </source>
</evidence>
<dbReference type="Proteomes" id="UP000694845">
    <property type="component" value="Unplaced"/>
</dbReference>
<dbReference type="OrthoDB" id="427096at2759"/>
<evidence type="ECO:0000256" key="7">
    <source>
        <dbReference type="ARBA" id="ARBA00022968"/>
    </source>
</evidence>
<dbReference type="EC" id="2.4.1.-" evidence="11"/>
<dbReference type="UniPathway" id="UPA00378"/>
<reference evidence="15" key="1">
    <citation type="submission" date="2025-08" db="UniProtKB">
        <authorList>
            <consortium name="RefSeq"/>
        </authorList>
    </citation>
    <scope>IDENTIFICATION</scope>
</reference>
<evidence type="ECO:0000256" key="3">
    <source>
        <dbReference type="ARBA" id="ARBA00008919"/>
    </source>
</evidence>
<keyword evidence="5 11" id="KW-0808">Transferase</keyword>
<evidence type="ECO:0000256" key="9">
    <source>
        <dbReference type="ARBA" id="ARBA00023136"/>
    </source>
</evidence>
<evidence type="ECO:0000259" key="13">
    <source>
        <dbReference type="Pfam" id="PF17039"/>
    </source>
</evidence>
<dbReference type="InterPro" id="IPR038577">
    <property type="entry name" value="GT10-like_C_sf"/>
</dbReference>
<dbReference type="InterPro" id="IPR031481">
    <property type="entry name" value="Glyco_tran_10_N"/>
</dbReference>
<keyword evidence="9" id="KW-0472">Membrane</keyword>
<dbReference type="PANTHER" id="PTHR11929">
    <property type="entry name" value="ALPHA- 1,3 -FUCOSYLTRANSFERASE"/>
    <property type="match status" value="1"/>
</dbReference>
<dbReference type="SUPFAM" id="SSF53756">
    <property type="entry name" value="UDP-Glycosyltransferase/glycogen phosphorylase"/>
    <property type="match status" value="1"/>
</dbReference>
<dbReference type="Pfam" id="PF00852">
    <property type="entry name" value="Glyco_transf_10"/>
    <property type="match status" value="1"/>
</dbReference>
<comment type="subcellular location">
    <subcellularLocation>
        <location evidence="11">Golgi apparatus</location>
        <location evidence="11">Golgi stack membrane</location>
        <topology evidence="11">Single-pass type II membrane protein</topology>
    </subcellularLocation>
    <subcellularLocation>
        <location evidence="1">Membrane</location>
        <topology evidence="1">Single-pass membrane protein</topology>
    </subcellularLocation>
</comment>
<comment type="pathway">
    <text evidence="2">Protein modification; protein glycosylation.</text>
</comment>
<feature type="domain" description="Fucosyltransferase C-terminal" evidence="12">
    <location>
        <begin position="229"/>
        <end position="402"/>
    </location>
</feature>
<evidence type="ECO:0000256" key="5">
    <source>
        <dbReference type="ARBA" id="ARBA00022679"/>
    </source>
</evidence>
<keyword evidence="10" id="KW-0325">Glycoprotein</keyword>
<comment type="similarity">
    <text evidence="3 11">Belongs to the glycosyltransferase 10 family.</text>
</comment>
<organism evidence="14 15">
    <name type="scientific">Acanthaster planci</name>
    <name type="common">Crown-of-thorns starfish</name>
    <dbReference type="NCBI Taxonomy" id="133434"/>
    <lineage>
        <taxon>Eukaryota</taxon>
        <taxon>Metazoa</taxon>
        <taxon>Echinodermata</taxon>
        <taxon>Eleutherozoa</taxon>
        <taxon>Asterozoa</taxon>
        <taxon>Asteroidea</taxon>
        <taxon>Valvatacea</taxon>
        <taxon>Valvatida</taxon>
        <taxon>Acanthasteridae</taxon>
        <taxon>Acanthaster</taxon>
    </lineage>
</organism>
<dbReference type="InterPro" id="IPR001503">
    <property type="entry name" value="Glyco_trans_10"/>
</dbReference>
<keyword evidence="4 11" id="KW-0328">Glycosyltransferase</keyword>
<dbReference type="RefSeq" id="XP_022109353.1">
    <property type="nucleotide sequence ID" value="XM_022253661.1"/>
</dbReference>
<accession>A0A8B7ZUW5</accession>
<dbReference type="GO" id="GO:0046920">
    <property type="term" value="F:alpha-(1-&gt;3)-fucosyltransferase activity"/>
    <property type="evidence" value="ECO:0007669"/>
    <property type="project" value="TreeGrafter"/>
</dbReference>
<evidence type="ECO:0000256" key="2">
    <source>
        <dbReference type="ARBA" id="ARBA00004922"/>
    </source>
</evidence>
<protein>
    <recommendedName>
        <fullName evidence="11">Fucosyltransferase</fullName>
        <ecNumber evidence="11">2.4.1.-</ecNumber>
    </recommendedName>
</protein>
<dbReference type="GeneID" id="110989340"/>
<dbReference type="Gene3D" id="3.40.50.11660">
    <property type="entry name" value="Glycosyl transferase family 10, C-terminal domain"/>
    <property type="match status" value="1"/>
</dbReference>
<evidence type="ECO:0000313" key="14">
    <source>
        <dbReference type="Proteomes" id="UP000694845"/>
    </source>
</evidence>
<evidence type="ECO:0000256" key="8">
    <source>
        <dbReference type="ARBA" id="ARBA00022989"/>
    </source>
</evidence>
<evidence type="ECO:0000256" key="10">
    <source>
        <dbReference type="ARBA" id="ARBA00023180"/>
    </source>
</evidence>
<evidence type="ECO:0000313" key="15">
    <source>
        <dbReference type="RefSeq" id="XP_022109353.1"/>
    </source>
</evidence>
<gene>
    <name evidence="15" type="primary">LOC110989340</name>
</gene>
<evidence type="ECO:0000259" key="12">
    <source>
        <dbReference type="Pfam" id="PF00852"/>
    </source>
</evidence>
<keyword evidence="6 11" id="KW-0812">Transmembrane</keyword>
<dbReference type="KEGG" id="aplc:110989340"/>
<proteinExistence type="inferred from homology"/>
<name>A0A8B7ZUW5_ACAPL</name>
<evidence type="ECO:0000256" key="1">
    <source>
        <dbReference type="ARBA" id="ARBA00004167"/>
    </source>
</evidence>
<dbReference type="PANTHER" id="PTHR11929:SF145">
    <property type="entry name" value="ALPHA-(1,3)-FUCOSYLTRANSFERASE FUT-1"/>
    <property type="match status" value="1"/>
</dbReference>